<protein>
    <recommendedName>
        <fullName evidence="7">Peptidase S11 D-alanyl-D-alanine carboxypeptidase A N-terminal domain-containing protein</fullName>
    </recommendedName>
</protein>
<dbReference type="GO" id="GO:0006508">
    <property type="term" value="P:proteolysis"/>
    <property type="evidence" value="ECO:0007669"/>
    <property type="project" value="InterPro"/>
</dbReference>
<dbReference type="EMBL" id="UINC01021908">
    <property type="protein sequence ID" value="SVA90451.1"/>
    <property type="molecule type" value="Genomic_DNA"/>
</dbReference>
<dbReference type="AlphaFoldDB" id="A0A381ZNB6"/>
<sequence length="351" mass="39603">MKVLAQLFASICLFVLFFYSQDLSAKIAAIVIDYDTKEVLFEINADTRNYPASLTKMMTLYILFDNLKKDKLTEKTALHVSAEAASRSPSKLFLEEGSTIKVKDATLALIIKSANDVATVVAEHISGTERDFAKLMNKYAKNLGMKQTTFKNASGLPNRAQMTTARDIAKLSHALIKNFPDQYKLFSKKKFIWKGKTYKTHNKLMLNYKGADGIKTGYIKASGFQLAFSAKRNEKRLIGVYFGGNTGKARDSSLKIIMDKEFGELNLNRTTEQENQINKNKTSKTKNSYSIVVGTFKYKNNANKQLKLIKSKYPKTTSTKNSRVVLVSINGKKLYESRFEFFTKKDAYSAC</sequence>
<keyword evidence="6" id="KW-0961">Cell wall biogenesis/degradation</keyword>
<evidence type="ECO:0000256" key="1">
    <source>
        <dbReference type="ARBA" id="ARBA00007164"/>
    </source>
</evidence>
<comment type="similarity">
    <text evidence="1">Belongs to the peptidase S11 family.</text>
</comment>
<dbReference type="InterPro" id="IPR012338">
    <property type="entry name" value="Beta-lactam/transpept-like"/>
</dbReference>
<feature type="non-terminal residue" evidence="8">
    <location>
        <position position="351"/>
    </location>
</feature>
<dbReference type="SUPFAM" id="SSF56601">
    <property type="entry name" value="beta-lactamase/transpeptidase-like"/>
    <property type="match status" value="1"/>
</dbReference>
<dbReference type="Gene3D" id="3.40.710.10">
    <property type="entry name" value="DD-peptidase/beta-lactamase superfamily"/>
    <property type="match status" value="1"/>
</dbReference>
<dbReference type="GO" id="GO:0071555">
    <property type="term" value="P:cell wall organization"/>
    <property type="evidence" value="ECO:0007669"/>
    <property type="project" value="UniProtKB-KW"/>
</dbReference>
<dbReference type="Pfam" id="PF00768">
    <property type="entry name" value="Peptidase_S11"/>
    <property type="match status" value="1"/>
</dbReference>
<dbReference type="InterPro" id="IPR018044">
    <property type="entry name" value="Peptidase_S11"/>
</dbReference>
<reference evidence="8" key="1">
    <citation type="submission" date="2018-05" db="EMBL/GenBank/DDBJ databases">
        <authorList>
            <person name="Lanie J.A."/>
            <person name="Ng W.-L."/>
            <person name="Kazmierczak K.M."/>
            <person name="Andrzejewski T.M."/>
            <person name="Davidsen T.M."/>
            <person name="Wayne K.J."/>
            <person name="Tettelin H."/>
            <person name="Glass J.I."/>
            <person name="Rusch D."/>
            <person name="Podicherti R."/>
            <person name="Tsui H.-C.T."/>
            <person name="Winkler M.E."/>
        </authorList>
    </citation>
    <scope>NUCLEOTIDE SEQUENCE</scope>
</reference>
<dbReference type="GO" id="GO:0008360">
    <property type="term" value="P:regulation of cell shape"/>
    <property type="evidence" value="ECO:0007669"/>
    <property type="project" value="UniProtKB-KW"/>
</dbReference>
<dbReference type="PANTHER" id="PTHR21581">
    <property type="entry name" value="D-ALANYL-D-ALANINE CARBOXYPEPTIDASE"/>
    <property type="match status" value="1"/>
</dbReference>
<proteinExistence type="inferred from homology"/>
<evidence type="ECO:0000256" key="2">
    <source>
        <dbReference type="ARBA" id="ARBA00022729"/>
    </source>
</evidence>
<evidence type="ECO:0000256" key="3">
    <source>
        <dbReference type="ARBA" id="ARBA00022801"/>
    </source>
</evidence>
<keyword evidence="2" id="KW-0732">Signal</keyword>
<feature type="non-terminal residue" evidence="8">
    <location>
        <position position="1"/>
    </location>
</feature>
<keyword evidence="4" id="KW-0133">Cell shape</keyword>
<dbReference type="InterPro" id="IPR001967">
    <property type="entry name" value="Peptidase_S11_N"/>
</dbReference>
<keyword evidence="3" id="KW-0378">Hydrolase</keyword>
<name>A0A381ZNB6_9ZZZZ</name>
<keyword evidence="5" id="KW-0573">Peptidoglycan synthesis</keyword>
<accession>A0A381ZNB6</accession>
<evidence type="ECO:0000259" key="7">
    <source>
        <dbReference type="Pfam" id="PF00768"/>
    </source>
</evidence>
<dbReference type="GO" id="GO:0009252">
    <property type="term" value="P:peptidoglycan biosynthetic process"/>
    <property type="evidence" value="ECO:0007669"/>
    <property type="project" value="UniProtKB-KW"/>
</dbReference>
<organism evidence="8">
    <name type="scientific">marine metagenome</name>
    <dbReference type="NCBI Taxonomy" id="408172"/>
    <lineage>
        <taxon>unclassified sequences</taxon>
        <taxon>metagenomes</taxon>
        <taxon>ecological metagenomes</taxon>
    </lineage>
</organism>
<dbReference type="GO" id="GO:0009002">
    <property type="term" value="F:serine-type D-Ala-D-Ala carboxypeptidase activity"/>
    <property type="evidence" value="ECO:0007669"/>
    <property type="project" value="InterPro"/>
</dbReference>
<feature type="domain" description="Peptidase S11 D-alanyl-D-alanine carboxypeptidase A N-terminal" evidence="7">
    <location>
        <begin position="24"/>
        <end position="245"/>
    </location>
</feature>
<gene>
    <name evidence="8" type="ORF">METZ01_LOCUS143305</name>
</gene>
<evidence type="ECO:0000256" key="4">
    <source>
        <dbReference type="ARBA" id="ARBA00022960"/>
    </source>
</evidence>
<dbReference type="PRINTS" id="PR00725">
    <property type="entry name" value="DADACBPTASE1"/>
</dbReference>
<evidence type="ECO:0000256" key="5">
    <source>
        <dbReference type="ARBA" id="ARBA00022984"/>
    </source>
</evidence>
<dbReference type="PANTHER" id="PTHR21581:SF6">
    <property type="entry name" value="TRAFFICKING PROTEIN PARTICLE COMPLEX SUBUNIT 12"/>
    <property type="match status" value="1"/>
</dbReference>
<evidence type="ECO:0000256" key="6">
    <source>
        <dbReference type="ARBA" id="ARBA00023316"/>
    </source>
</evidence>
<evidence type="ECO:0000313" key="8">
    <source>
        <dbReference type="EMBL" id="SVA90451.1"/>
    </source>
</evidence>